<reference evidence="2" key="1">
    <citation type="submission" date="2013-02" db="EMBL/GenBank/DDBJ databases">
        <title>The Genome Sequence of Plasmodium falciparum Santa Lucia.</title>
        <authorList>
            <consortium name="The Broad Institute Genome Sequencing Platform"/>
            <consortium name="The Broad Institute Genome Sequencing Center for Infectious Disease"/>
            <person name="Neafsey D."/>
            <person name="Cheeseman I."/>
            <person name="Volkman S."/>
            <person name="Adams J."/>
            <person name="Walker B."/>
            <person name="Young S.K."/>
            <person name="Zeng Q."/>
            <person name="Gargeya S."/>
            <person name="Fitzgerald M."/>
            <person name="Haas B."/>
            <person name="Abouelleil A."/>
            <person name="Alvarado L."/>
            <person name="Arachchi H.M."/>
            <person name="Berlin A.M."/>
            <person name="Chapman S.B."/>
            <person name="Dewar J."/>
            <person name="Goldberg J."/>
            <person name="Griggs A."/>
            <person name="Gujja S."/>
            <person name="Hansen M."/>
            <person name="Howarth C."/>
            <person name="Imamovic A."/>
            <person name="Larimer J."/>
            <person name="McCowan C."/>
            <person name="Murphy C."/>
            <person name="Neiman D."/>
            <person name="Pearson M."/>
            <person name="Priest M."/>
            <person name="Roberts A."/>
            <person name="Saif S."/>
            <person name="Shea T."/>
            <person name="Sisk P."/>
            <person name="Sykes S."/>
            <person name="Wortman J."/>
            <person name="Nusbaum C."/>
            <person name="Birren B."/>
        </authorList>
    </citation>
    <scope>NUCLEOTIDE SEQUENCE [LARGE SCALE GENOMIC DNA]</scope>
    <source>
        <strain evidence="2">Santa Lucia</strain>
    </source>
</reference>
<sequence>MLLPLNETIFLKNSFNLQNIIIPMFFSPFYFLRPRQKNNIKIEDISRGFIIDGWDHIKTTNYEIKIKIKRLQECKKLICMQFVYPIDQNEFC</sequence>
<keyword evidence="1" id="KW-1133">Transmembrane helix</keyword>
<dbReference type="AlphaFoldDB" id="W7FVH9"/>
<evidence type="ECO:0000313" key="2">
    <source>
        <dbReference type="EMBL" id="EUT82603.1"/>
    </source>
</evidence>
<dbReference type="EMBL" id="KE123505">
    <property type="protein sequence ID" value="EUT82603.1"/>
    <property type="molecule type" value="Genomic_DNA"/>
</dbReference>
<accession>W7FVH9</accession>
<feature type="transmembrane region" description="Helical" evidence="1">
    <location>
        <begin position="15"/>
        <end position="32"/>
    </location>
</feature>
<keyword evidence="1" id="KW-0812">Transmembrane</keyword>
<evidence type="ECO:0000256" key="1">
    <source>
        <dbReference type="SAM" id="Phobius"/>
    </source>
</evidence>
<organism evidence="2">
    <name type="scientific">Plasmodium falciparum Santa Lucia</name>
    <dbReference type="NCBI Taxonomy" id="478859"/>
    <lineage>
        <taxon>Eukaryota</taxon>
        <taxon>Sar</taxon>
        <taxon>Alveolata</taxon>
        <taxon>Apicomplexa</taxon>
        <taxon>Aconoidasida</taxon>
        <taxon>Haemosporida</taxon>
        <taxon>Plasmodiidae</taxon>
        <taxon>Plasmodium</taxon>
        <taxon>Plasmodium (Laverania)</taxon>
    </lineage>
</organism>
<proteinExistence type="predicted"/>
<protein>
    <submittedName>
        <fullName evidence="2">Uncharacterized protein</fullName>
    </submittedName>
</protein>
<name>W7FVH9_PLAFA</name>
<dbReference type="Proteomes" id="UP000030666">
    <property type="component" value="Unassembled WGS sequence"/>
</dbReference>
<gene>
    <name evidence="2" type="ORF">PFAG_03978</name>
</gene>
<keyword evidence="1" id="KW-0472">Membrane</keyword>